<keyword evidence="2" id="KW-1185">Reference proteome</keyword>
<evidence type="ECO:0000313" key="1">
    <source>
        <dbReference type="EMBL" id="KZR95674.1"/>
    </source>
</evidence>
<organism evidence="1 2">
    <name type="scientific">Daphnia magna</name>
    <dbReference type="NCBI Taxonomy" id="35525"/>
    <lineage>
        <taxon>Eukaryota</taxon>
        <taxon>Metazoa</taxon>
        <taxon>Ecdysozoa</taxon>
        <taxon>Arthropoda</taxon>
        <taxon>Crustacea</taxon>
        <taxon>Branchiopoda</taxon>
        <taxon>Diplostraca</taxon>
        <taxon>Cladocera</taxon>
        <taxon>Anomopoda</taxon>
        <taxon>Daphniidae</taxon>
        <taxon>Daphnia</taxon>
    </lineage>
</organism>
<dbReference type="EMBL" id="LRGB01027701">
    <property type="protein sequence ID" value="KZR95674.1"/>
    <property type="molecule type" value="Genomic_DNA"/>
</dbReference>
<dbReference type="Proteomes" id="UP000076858">
    <property type="component" value="Unassembled WGS sequence"/>
</dbReference>
<sequence length="59" mass="6334">MFLAAPLTAFKHHSDAAFFGTATNFNDGITMGMLAAFHFAAHKQPPTHVSHSSTDCVQT</sequence>
<reference evidence="1 2" key="1">
    <citation type="submission" date="2016-03" db="EMBL/GenBank/DDBJ databases">
        <title>EvidentialGene: Evidence-directed Construction of Genes on Genomes.</title>
        <authorList>
            <person name="Gilbert D.G."/>
            <person name="Choi J.-H."/>
            <person name="Mockaitis K."/>
            <person name="Colbourne J."/>
            <person name="Pfrender M."/>
        </authorList>
    </citation>
    <scope>NUCLEOTIDE SEQUENCE [LARGE SCALE GENOMIC DNA]</scope>
    <source>
        <strain evidence="1 2">Xinb3</strain>
        <tissue evidence="1">Complete organism</tissue>
    </source>
</reference>
<proteinExistence type="predicted"/>
<accession>A0A162CX41</accession>
<protein>
    <submittedName>
        <fullName evidence="1">Uncharacterized protein</fullName>
    </submittedName>
</protein>
<dbReference type="AlphaFoldDB" id="A0A162CX41"/>
<name>A0A162CX41_9CRUS</name>
<evidence type="ECO:0000313" key="2">
    <source>
        <dbReference type="Proteomes" id="UP000076858"/>
    </source>
</evidence>
<comment type="caution">
    <text evidence="1">The sequence shown here is derived from an EMBL/GenBank/DDBJ whole genome shotgun (WGS) entry which is preliminary data.</text>
</comment>
<gene>
    <name evidence="1" type="ORF">APZ42_010452</name>
</gene>